<keyword evidence="3" id="KW-1185">Reference proteome</keyword>
<evidence type="ECO:0000313" key="2">
    <source>
        <dbReference type="EMBL" id="WZL75985.1"/>
    </source>
</evidence>
<sequence>MSPLPFRQVHLDFHTSPFIPDVAQDFDPEEFAQTLLEARVNSINIFARCHHGYCYYPTKVGKMHPSLKRDLLGEMIEALHQRGIRCPIYTSVAWDELSASEHPDWRQIDSQGRLIGRAPLENKGWQFLCLNSPYLDYLEEHVKELIELYGAEIDGLWFDIIIQHPDGCFCPHCQKSMHSKGLRVDVKEDRLQHNLLVERKAMQHLSQLVKSKLPEALVVFNARMRLQQEPQKGLRSEIDYMTHLEIESLPTGGWGYLHFPMMARYCLPLGKEVVGMTGRFHLIWGDFGGLKSKAALLYECFRCLALGAKCSIGDQLHPRGKLDEVTYKLIGSVYEEVAKKEKWCEGAELQADIGVLVCSRSEGPALGFGEIYGKASDEGATLLLTELHHQFHLIDKESDFDHYFLIIAPDEVLFDAQLVQKIRCFLEKGGKLILSHESGLDINKKDFALPELGLRYLGPSPFEQEYLRISEVLPSLDQKYDYILYERGSRVSLLSEKGEILGRLVRPYFNRSWKAFCSHGQTPPAELTEEPAIVQIGGVIYITHPIFAMYRKWAYPVYRKVVGGCIDRLLPFSLVRVSNFPVSGEITVLRKESSLLLHLLYFPITSKGELQVVEDLIPLQDVRISLRVDFNVERVRCIPEDQILPFQQDGKYISFTVPKIEGHQMIIVE</sequence>
<dbReference type="InterPro" id="IPR029062">
    <property type="entry name" value="Class_I_gatase-like"/>
</dbReference>
<dbReference type="InterPro" id="IPR017853">
    <property type="entry name" value="GH"/>
</dbReference>
<dbReference type="Proteomes" id="UP001461341">
    <property type="component" value="Chromosome"/>
</dbReference>
<organism evidence="2 3">
    <name type="scientific">Thermatribacter velox</name>
    <dbReference type="NCBI Taxonomy" id="3039681"/>
    <lineage>
        <taxon>Bacteria</taxon>
        <taxon>Pseudomonadati</taxon>
        <taxon>Atribacterota</taxon>
        <taxon>Atribacteria</taxon>
        <taxon>Atribacterales</taxon>
        <taxon>Thermatribacteraceae</taxon>
        <taxon>Thermatribacter</taxon>
    </lineage>
</organism>
<dbReference type="InterPro" id="IPR028212">
    <property type="entry name" value="GHL6"/>
</dbReference>
<dbReference type="SUPFAM" id="SSF51445">
    <property type="entry name" value="(Trans)glycosidases"/>
    <property type="match status" value="1"/>
</dbReference>
<protein>
    <submittedName>
        <fullName evidence="2">Alpha-L-fucosidase</fullName>
    </submittedName>
</protein>
<evidence type="ECO:0000259" key="1">
    <source>
        <dbReference type="Pfam" id="PF08532"/>
    </source>
</evidence>
<gene>
    <name evidence="2" type="ORF">QBE54_10435</name>
</gene>
<dbReference type="EMBL" id="CP121689">
    <property type="protein sequence ID" value="WZL75985.1"/>
    <property type="molecule type" value="Genomic_DNA"/>
</dbReference>
<dbReference type="Pfam" id="PF14871">
    <property type="entry name" value="GHL6"/>
    <property type="match status" value="1"/>
</dbReference>
<accession>A0ABZ2YE81</accession>
<dbReference type="CDD" id="cd03143">
    <property type="entry name" value="A4_beta-galactosidase_middle_domain"/>
    <property type="match status" value="1"/>
</dbReference>
<dbReference type="InterPro" id="IPR013738">
    <property type="entry name" value="Beta_galactosidase_Trimer"/>
</dbReference>
<proteinExistence type="predicted"/>
<dbReference type="RefSeq" id="WP_369018139.1">
    <property type="nucleotide sequence ID" value="NZ_CP121689.1"/>
</dbReference>
<name>A0ABZ2YE81_9BACT</name>
<dbReference type="Gene3D" id="3.20.20.80">
    <property type="entry name" value="Glycosidases"/>
    <property type="match status" value="1"/>
</dbReference>
<dbReference type="Pfam" id="PF08532">
    <property type="entry name" value="Glyco_hydro_42M"/>
    <property type="match status" value="1"/>
</dbReference>
<evidence type="ECO:0000313" key="3">
    <source>
        <dbReference type="Proteomes" id="UP001461341"/>
    </source>
</evidence>
<feature type="domain" description="Beta-galactosidase trimerisation" evidence="1">
    <location>
        <begin position="386"/>
        <end position="440"/>
    </location>
</feature>
<dbReference type="Gene3D" id="3.40.50.880">
    <property type="match status" value="1"/>
</dbReference>
<reference evidence="2 3" key="1">
    <citation type="submission" date="2023-03" db="EMBL/GenBank/DDBJ databases">
        <title>Novel Species.</title>
        <authorList>
            <person name="Ma S."/>
        </authorList>
    </citation>
    <scope>NUCLEOTIDE SEQUENCE [LARGE SCALE GENOMIC DNA]</scope>
    <source>
        <strain evidence="2 3">B11</strain>
    </source>
</reference>